<dbReference type="AlphaFoldDB" id="A0A091G9H8"/>
<evidence type="ECO:0000313" key="1">
    <source>
        <dbReference type="EMBL" id="KFO78011.1"/>
    </source>
</evidence>
<keyword evidence="2" id="KW-1185">Reference proteome</keyword>
<gene>
    <name evidence="1" type="ORF">N303_01001</name>
</gene>
<organism evidence="1 2">
    <name type="scientific">Cuculus canorus</name>
    <name type="common">Common cuckoo</name>
    <dbReference type="NCBI Taxonomy" id="55661"/>
    <lineage>
        <taxon>Eukaryota</taxon>
        <taxon>Metazoa</taxon>
        <taxon>Chordata</taxon>
        <taxon>Craniata</taxon>
        <taxon>Vertebrata</taxon>
        <taxon>Euteleostomi</taxon>
        <taxon>Archelosauria</taxon>
        <taxon>Archosauria</taxon>
        <taxon>Dinosauria</taxon>
        <taxon>Saurischia</taxon>
        <taxon>Theropoda</taxon>
        <taxon>Coelurosauria</taxon>
        <taxon>Aves</taxon>
        <taxon>Neognathae</taxon>
        <taxon>Neoaves</taxon>
        <taxon>Otidimorphae</taxon>
        <taxon>Cuculiformes</taxon>
        <taxon>Cuculidae</taxon>
        <taxon>Cuculus</taxon>
    </lineage>
</organism>
<feature type="non-terminal residue" evidence="1">
    <location>
        <position position="1"/>
    </location>
</feature>
<accession>A0A091G9H8</accession>
<feature type="non-terminal residue" evidence="1">
    <location>
        <position position="51"/>
    </location>
</feature>
<sequence>IALGTYFPAPVSLKKVPKEEFVCSEDAQGEIMPSGLIPCSRQYSSQQELPI</sequence>
<name>A0A091G9H8_CUCCA</name>
<dbReference type="Proteomes" id="UP000053760">
    <property type="component" value="Unassembled WGS sequence"/>
</dbReference>
<reference evidence="1 2" key="1">
    <citation type="submission" date="2014-04" db="EMBL/GenBank/DDBJ databases">
        <title>Genome evolution of avian class.</title>
        <authorList>
            <person name="Zhang G."/>
            <person name="Li C."/>
        </authorList>
    </citation>
    <scope>NUCLEOTIDE SEQUENCE [LARGE SCALE GENOMIC DNA]</scope>
    <source>
        <strain evidence="1">BGI_N303</strain>
    </source>
</reference>
<proteinExistence type="predicted"/>
<protein>
    <submittedName>
        <fullName evidence="1">Uncharacterized protein</fullName>
    </submittedName>
</protein>
<dbReference type="EMBL" id="KL447850">
    <property type="protein sequence ID" value="KFO78011.1"/>
    <property type="molecule type" value="Genomic_DNA"/>
</dbReference>
<evidence type="ECO:0000313" key="2">
    <source>
        <dbReference type="Proteomes" id="UP000053760"/>
    </source>
</evidence>